<evidence type="ECO:0000259" key="8">
    <source>
        <dbReference type="Pfam" id="PF03727"/>
    </source>
</evidence>
<dbReference type="PANTHER" id="PTHR19443">
    <property type="entry name" value="HEXOKINASE"/>
    <property type="match status" value="1"/>
</dbReference>
<evidence type="ECO:0000256" key="5">
    <source>
        <dbReference type="ARBA" id="ARBA00022840"/>
    </source>
</evidence>
<proteinExistence type="inferred from homology"/>
<dbReference type="FunFam" id="3.40.367.20:FF:000011">
    <property type="entry name" value="Phosphotransferase"/>
    <property type="match status" value="1"/>
</dbReference>
<dbReference type="GO" id="GO:0001678">
    <property type="term" value="P:intracellular glucose homeostasis"/>
    <property type="evidence" value="ECO:0007669"/>
    <property type="project" value="InterPro"/>
</dbReference>
<keyword evidence="2 6" id="KW-0808">Transferase</keyword>
<dbReference type="CDD" id="cd24000">
    <property type="entry name" value="ASKHA_NBD_HK"/>
    <property type="match status" value="1"/>
</dbReference>
<organism evidence="9 10">
    <name type="scientific">Claviceps pusilla</name>
    <dbReference type="NCBI Taxonomy" id="123648"/>
    <lineage>
        <taxon>Eukaryota</taxon>
        <taxon>Fungi</taxon>
        <taxon>Dikarya</taxon>
        <taxon>Ascomycota</taxon>
        <taxon>Pezizomycotina</taxon>
        <taxon>Sordariomycetes</taxon>
        <taxon>Hypocreomycetidae</taxon>
        <taxon>Hypocreales</taxon>
        <taxon>Clavicipitaceae</taxon>
        <taxon>Claviceps</taxon>
    </lineage>
</organism>
<dbReference type="EC" id="2.7.1.-" evidence="6"/>
<keyword evidence="5 6" id="KW-0067">ATP-binding</keyword>
<dbReference type="GO" id="GO:0006096">
    <property type="term" value="P:glycolytic process"/>
    <property type="evidence" value="ECO:0007669"/>
    <property type="project" value="UniProtKB-KW"/>
</dbReference>
<gene>
    <name evidence="9" type="ORF">E4U43_002369</name>
</gene>
<evidence type="ECO:0000313" key="9">
    <source>
        <dbReference type="EMBL" id="KAG5998703.1"/>
    </source>
</evidence>
<evidence type="ECO:0000256" key="6">
    <source>
        <dbReference type="RuleBase" id="RU362007"/>
    </source>
</evidence>
<protein>
    <recommendedName>
        <fullName evidence="6">Phosphotransferase</fullName>
        <ecNumber evidence="6">2.7.1.-</ecNumber>
    </recommendedName>
</protein>
<comment type="caution">
    <text evidence="9">The sequence shown here is derived from an EMBL/GenBank/DDBJ whole genome shotgun (WGS) entry which is preliminary data.</text>
</comment>
<evidence type="ECO:0000259" key="7">
    <source>
        <dbReference type="Pfam" id="PF00349"/>
    </source>
</evidence>
<evidence type="ECO:0000256" key="4">
    <source>
        <dbReference type="ARBA" id="ARBA00022777"/>
    </source>
</evidence>
<dbReference type="GO" id="GO:0005524">
    <property type="term" value="F:ATP binding"/>
    <property type="evidence" value="ECO:0007669"/>
    <property type="project" value="UniProtKB-UniRule"/>
</dbReference>
<name>A0A9P7N8Y7_9HYPO</name>
<keyword evidence="6" id="KW-0324">Glycolysis</keyword>
<evidence type="ECO:0000256" key="1">
    <source>
        <dbReference type="ARBA" id="ARBA00009225"/>
    </source>
</evidence>
<dbReference type="GO" id="GO:0004340">
    <property type="term" value="F:glucokinase activity"/>
    <property type="evidence" value="ECO:0007669"/>
    <property type="project" value="TreeGrafter"/>
</dbReference>
<dbReference type="GO" id="GO:0006013">
    <property type="term" value="P:mannose metabolic process"/>
    <property type="evidence" value="ECO:0007669"/>
    <property type="project" value="TreeGrafter"/>
</dbReference>
<dbReference type="Proteomes" id="UP000748025">
    <property type="component" value="Unassembled WGS sequence"/>
</dbReference>
<dbReference type="AlphaFoldDB" id="A0A9P7N8Y7"/>
<dbReference type="PANTHER" id="PTHR19443:SF24">
    <property type="entry name" value="PHOSPHOTRANSFERASE"/>
    <property type="match status" value="1"/>
</dbReference>
<dbReference type="InterPro" id="IPR022673">
    <property type="entry name" value="Hexokinase_C"/>
</dbReference>
<dbReference type="PRINTS" id="PR00475">
    <property type="entry name" value="HEXOKINASE"/>
</dbReference>
<dbReference type="SUPFAM" id="SSF53067">
    <property type="entry name" value="Actin-like ATPase domain"/>
    <property type="match status" value="2"/>
</dbReference>
<dbReference type="Pfam" id="PF03727">
    <property type="entry name" value="Hexokinase_2"/>
    <property type="match status" value="1"/>
</dbReference>
<dbReference type="GO" id="GO:0019158">
    <property type="term" value="F:mannokinase activity"/>
    <property type="evidence" value="ECO:0007669"/>
    <property type="project" value="TreeGrafter"/>
</dbReference>
<dbReference type="Gene3D" id="3.30.420.40">
    <property type="match status" value="1"/>
</dbReference>
<dbReference type="EMBL" id="SRPW01001826">
    <property type="protein sequence ID" value="KAG5998703.1"/>
    <property type="molecule type" value="Genomic_DNA"/>
</dbReference>
<feature type="domain" description="Hexokinase C-terminal" evidence="8">
    <location>
        <begin position="260"/>
        <end position="530"/>
    </location>
</feature>
<dbReference type="GO" id="GO:0005829">
    <property type="term" value="C:cytosol"/>
    <property type="evidence" value="ECO:0007669"/>
    <property type="project" value="TreeGrafter"/>
</dbReference>
<dbReference type="PROSITE" id="PS51748">
    <property type="entry name" value="HEXOKINASE_2"/>
    <property type="match status" value="1"/>
</dbReference>
<dbReference type="InterPro" id="IPR022672">
    <property type="entry name" value="Hexokinase_N"/>
</dbReference>
<keyword evidence="4 6" id="KW-0418">Kinase</keyword>
<dbReference type="InterPro" id="IPR001312">
    <property type="entry name" value="Hexokinase"/>
</dbReference>
<comment type="similarity">
    <text evidence="1 6">Belongs to the hexokinase family.</text>
</comment>
<reference evidence="9" key="1">
    <citation type="journal article" date="2020" name="bioRxiv">
        <title>Whole genome comparisons of ergot fungi reveals the divergence and evolution of species within the genus Claviceps are the result of varying mechanisms driving genome evolution and host range expansion.</title>
        <authorList>
            <person name="Wyka S.A."/>
            <person name="Mondo S.J."/>
            <person name="Liu M."/>
            <person name="Dettman J."/>
            <person name="Nalam V."/>
            <person name="Broders K.D."/>
        </authorList>
    </citation>
    <scope>NUCLEOTIDE SEQUENCE</scope>
    <source>
        <strain evidence="9">CCC 602</strain>
    </source>
</reference>
<dbReference type="GO" id="GO:0008865">
    <property type="term" value="F:fructokinase activity"/>
    <property type="evidence" value="ECO:0007669"/>
    <property type="project" value="TreeGrafter"/>
</dbReference>
<dbReference type="Gene3D" id="3.40.367.20">
    <property type="match status" value="1"/>
</dbReference>
<accession>A0A9P7N8Y7</accession>
<feature type="domain" description="Hexokinase N-terminal" evidence="7">
    <location>
        <begin position="63"/>
        <end position="253"/>
    </location>
</feature>
<evidence type="ECO:0000313" key="10">
    <source>
        <dbReference type="Proteomes" id="UP000748025"/>
    </source>
</evidence>
<dbReference type="GO" id="GO:0006006">
    <property type="term" value="P:glucose metabolic process"/>
    <property type="evidence" value="ECO:0007669"/>
    <property type="project" value="TreeGrafter"/>
</dbReference>
<evidence type="ECO:0000256" key="2">
    <source>
        <dbReference type="ARBA" id="ARBA00022679"/>
    </source>
</evidence>
<evidence type="ECO:0000256" key="3">
    <source>
        <dbReference type="ARBA" id="ARBA00022741"/>
    </source>
</evidence>
<dbReference type="InterPro" id="IPR043129">
    <property type="entry name" value="ATPase_NBD"/>
</dbReference>
<keyword evidence="3 6" id="KW-0547">Nucleotide-binding</keyword>
<dbReference type="OrthoDB" id="419537at2759"/>
<dbReference type="Pfam" id="PF00349">
    <property type="entry name" value="Hexokinase_1"/>
    <property type="match status" value="1"/>
</dbReference>
<dbReference type="GO" id="GO:0005739">
    <property type="term" value="C:mitochondrion"/>
    <property type="evidence" value="ECO:0007669"/>
    <property type="project" value="TreeGrafter"/>
</dbReference>
<sequence>MITFSKAFLAAIVKSLLRGRYLARAMLAYCTSPVKAKKGSRKQSKTLHEFLKEAEAALLGPISGEGLQEISTGLKKQFIQRLQKDKQCMLPSYSHQLPLGTEQGEYVALDVGGSTLRVAVVALRGRDAAVNKQSEIISMHSYRINKDVKNLQGMQFFGWMAEKVKETLAGSCNYVNSPEKPLPVACAWSFPIEQTSMAGGKILPMGKAFLADQGLLGEDLGEIIKQACKSQNLHVELRAILNDSSACLLARAYSYANTRFGLILGTGVNLAAHLPVLGIGKNKFGVRPKEWFNEASHVIVNTELGMFGHNILPLTRWDQALTKQHPRPDFQPLEHLVSGMYLGEIVRLILLEAIEKTGILGGIVPPTLKDQYSLGTDTLSMIECDTSSDLQGASQLFSERHPSPHRPVTSDLAAIKAISSFVSVRSSALVATCVFTLWDMRMDFEQQYIESLPRLSPDRKRVEADMGQLQRTTVVAFNGSVIENYPNYLASCQCYLNQLIESKGWPERRRIDFVPAKESSLLGAAVALACVEHDK</sequence>
<keyword evidence="10" id="KW-1185">Reference proteome</keyword>
<dbReference type="GO" id="GO:0005536">
    <property type="term" value="F:D-glucose binding"/>
    <property type="evidence" value="ECO:0007669"/>
    <property type="project" value="InterPro"/>
</dbReference>